<dbReference type="Proteomes" id="UP001056756">
    <property type="component" value="Chromosome"/>
</dbReference>
<name>A0A9J6ZCZ6_9BACL</name>
<dbReference type="SUPFAM" id="SSF53756">
    <property type="entry name" value="UDP-Glycosyltransferase/glycogen phosphorylase"/>
    <property type="match status" value="1"/>
</dbReference>
<dbReference type="AlphaFoldDB" id="A0A9J6ZCZ6"/>
<protein>
    <recommendedName>
        <fullName evidence="3">Glycosyltransferase subfamily 4-like N-terminal domain-containing protein</fullName>
    </recommendedName>
</protein>
<dbReference type="KEGG" id="plig:NAG76_19600"/>
<evidence type="ECO:0000313" key="1">
    <source>
        <dbReference type="EMBL" id="URN94003.1"/>
    </source>
</evidence>
<evidence type="ECO:0008006" key="3">
    <source>
        <dbReference type="Google" id="ProtNLM"/>
    </source>
</evidence>
<accession>A0A9J6ZCZ6</accession>
<proteinExistence type="predicted"/>
<dbReference type="EMBL" id="CP097899">
    <property type="protein sequence ID" value="URN94003.1"/>
    <property type="molecule type" value="Genomic_DNA"/>
</dbReference>
<gene>
    <name evidence="1" type="ORF">NAG76_19600</name>
</gene>
<evidence type="ECO:0000313" key="2">
    <source>
        <dbReference type="Proteomes" id="UP001056756"/>
    </source>
</evidence>
<organism evidence="1 2">
    <name type="scientific">Candidatus Pristimantibacillus lignocellulolyticus</name>
    <dbReference type="NCBI Taxonomy" id="2994561"/>
    <lineage>
        <taxon>Bacteria</taxon>
        <taxon>Bacillati</taxon>
        <taxon>Bacillota</taxon>
        <taxon>Bacilli</taxon>
        <taxon>Bacillales</taxon>
        <taxon>Paenibacillaceae</taxon>
        <taxon>Candidatus Pristimantibacillus</taxon>
    </lineage>
</organism>
<sequence length="390" mass="45561">MKILYITSVPLEYSSSANMRNLALIRGFQQLGFEISTLSSIPEIESSYYDKTMVRTDFKDRHWIELGAVHTKFTSKKIESALDKLKAKLKVIAYKVYTRLSLYDSRARLAKRIPVSLANEEFDLIISSSDPKSSHLIAEQLITQYPNITKLWYQYWGDPFAIDVNKNTLFPTWIVEREERRILEKCHKSIYVSPITHVVMQEKYPELKKKMVFEPIPYNEQLFYKETNNSQYTLGYFGDYFSKDRTITPLINSLTDSDIKLHLIGNSDIEITNTHNINSMSRQSIDFIRKLEAEVDLLICVCNKKGTQIPGKIYHYSATNKPILLIVDGEYYTQLVNYFSQFERYYICENNVNDIRKTINEIMNLKQNFNPINYFSPQTIAKRLVNNSNS</sequence>
<reference evidence="1" key="1">
    <citation type="submission" date="2022-05" db="EMBL/GenBank/DDBJ databases">
        <title>Novel bacterial taxa in a minimal lignocellulolytic consortium and its capacity to transform plastics disclosed by genome-resolved metagenomics.</title>
        <authorList>
            <person name="Rodriguez C.A.D."/>
            <person name="Diaz-Garcia L."/>
            <person name="Herrera K."/>
            <person name="Tarazona N.A."/>
            <person name="Sproer C."/>
            <person name="Overmann J."/>
            <person name="Jimenez D.J."/>
        </authorList>
    </citation>
    <scope>NUCLEOTIDE SEQUENCE</scope>
    <source>
        <strain evidence="1">MAG5</strain>
    </source>
</reference>